<evidence type="ECO:0000256" key="3">
    <source>
        <dbReference type="ARBA" id="ARBA00010358"/>
    </source>
</evidence>
<comment type="subcellular location">
    <subcellularLocation>
        <location evidence="2">Cell inner membrane</location>
        <topology evidence="2">Single-pass membrane protein</topology>
        <orientation evidence="2">Periplasmic side</orientation>
    </subcellularLocation>
</comment>
<evidence type="ECO:0000256" key="11">
    <source>
        <dbReference type="ARBA" id="ARBA00023136"/>
    </source>
</evidence>
<comment type="similarity">
    <text evidence="3 16">Belongs to the lipase chaperone family.</text>
</comment>
<organism evidence="20 21">
    <name type="scientific">Marinobacter salinisoli</name>
    <dbReference type="NCBI Taxonomy" id="2769486"/>
    <lineage>
        <taxon>Bacteria</taxon>
        <taxon>Pseudomonadati</taxon>
        <taxon>Pseudomonadota</taxon>
        <taxon>Gammaproteobacteria</taxon>
        <taxon>Pseudomonadales</taxon>
        <taxon>Marinobacteraceae</taxon>
        <taxon>Marinobacter</taxon>
    </lineage>
</organism>
<dbReference type="InterPro" id="IPR004961">
    <property type="entry name" value="Lipase_chaperone"/>
</dbReference>
<feature type="region of interest" description="Disordered" evidence="18">
    <location>
        <begin position="30"/>
        <end position="52"/>
    </location>
</feature>
<evidence type="ECO:0000313" key="21">
    <source>
        <dbReference type="Proteomes" id="UP000663555"/>
    </source>
</evidence>
<keyword evidence="21" id="KW-1185">Reference proteome</keyword>
<evidence type="ECO:0000256" key="13">
    <source>
        <dbReference type="ARBA" id="ARBA00030948"/>
    </source>
</evidence>
<evidence type="ECO:0000256" key="18">
    <source>
        <dbReference type="SAM" id="MobiDB-lite"/>
    </source>
</evidence>
<comment type="function">
    <text evidence="1 16">May be involved in the folding of the extracellular lipase during its passage through the periplasm.</text>
</comment>
<evidence type="ECO:0000256" key="16">
    <source>
        <dbReference type="HAMAP-Rule" id="MF_00790"/>
    </source>
</evidence>
<evidence type="ECO:0000256" key="4">
    <source>
        <dbReference type="ARBA" id="ARBA00019692"/>
    </source>
</evidence>
<dbReference type="HAMAP" id="MF_00790">
    <property type="entry name" value="Lipase_chap"/>
    <property type="match status" value="1"/>
</dbReference>
<gene>
    <name evidence="16" type="primary">lifO</name>
    <name evidence="20" type="ORF">LPB19_14220</name>
</gene>
<name>A0ABX7MS48_9GAMM</name>
<dbReference type="SUPFAM" id="SSF158855">
    <property type="entry name" value="Lipase chaperone-like"/>
    <property type="match status" value="1"/>
</dbReference>
<protein>
    <recommendedName>
        <fullName evidence="4 16">Lipase chaperone</fullName>
    </recommendedName>
    <alternativeName>
        <fullName evidence="16">Lipase activator protein</fullName>
    </alternativeName>
    <alternativeName>
        <fullName evidence="15 16">Lipase foldase</fullName>
    </alternativeName>
    <alternativeName>
        <fullName evidence="13 16">Lipase helper protein</fullName>
    </alternativeName>
    <alternativeName>
        <fullName evidence="14 16">Lipase modulator</fullName>
    </alternativeName>
</protein>
<keyword evidence="12 16" id="KW-0143">Chaperone</keyword>
<evidence type="ECO:0000256" key="1">
    <source>
        <dbReference type="ARBA" id="ARBA00003280"/>
    </source>
</evidence>
<evidence type="ECO:0000313" key="20">
    <source>
        <dbReference type="EMBL" id="QSP94322.1"/>
    </source>
</evidence>
<feature type="coiled-coil region" evidence="17">
    <location>
        <begin position="271"/>
        <end position="298"/>
    </location>
</feature>
<dbReference type="RefSeq" id="WP_206643543.1">
    <property type="nucleotide sequence ID" value="NZ_CP071247.1"/>
</dbReference>
<evidence type="ECO:0000256" key="19">
    <source>
        <dbReference type="SAM" id="SignalP"/>
    </source>
</evidence>
<evidence type="ECO:0000256" key="10">
    <source>
        <dbReference type="ARBA" id="ARBA00023098"/>
    </source>
</evidence>
<evidence type="ECO:0000256" key="6">
    <source>
        <dbReference type="ARBA" id="ARBA00022519"/>
    </source>
</evidence>
<feature type="signal peptide" evidence="19">
    <location>
        <begin position="1"/>
        <end position="26"/>
    </location>
</feature>
<dbReference type="Pfam" id="PF03280">
    <property type="entry name" value="Lipase_chap"/>
    <property type="match status" value="1"/>
</dbReference>
<evidence type="ECO:0000256" key="14">
    <source>
        <dbReference type="ARBA" id="ARBA00031542"/>
    </source>
</evidence>
<evidence type="ECO:0000256" key="5">
    <source>
        <dbReference type="ARBA" id="ARBA00022475"/>
    </source>
</evidence>
<proteinExistence type="inferred from homology"/>
<keyword evidence="17" id="KW-0175">Coiled coil</keyword>
<keyword evidence="5 16" id="KW-1003">Cell membrane</keyword>
<keyword evidence="7 16" id="KW-0812">Transmembrane</keyword>
<dbReference type="EMBL" id="CP071247">
    <property type="protein sequence ID" value="QSP94322.1"/>
    <property type="molecule type" value="Genomic_DNA"/>
</dbReference>
<evidence type="ECO:0000256" key="9">
    <source>
        <dbReference type="ARBA" id="ARBA00022989"/>
    </source>
</evidence>
<evidence type="ECO:0000256" key="7">
    <source>
        <dbReference type="ARBA" id="ARBA00022692"/>
    </source>
</evidence>
<feature type="chain" id="PRO_5047191758" description="Lipase chaperone" evidence="19">
    <location>
        <begin position="27"/>
        <end position="339"/>
    </location>
</feature>
<keyword evidence="19" id="KW-0732">Signal</keyword>
<dbReference type="Proteomes" id="UP000663555">
    <property type="component" value="Chromosome"/>
</dbReference>
<evidence type="ECO:0000256" key="17">
    <source>
        <dbReference type="SAM" id="Coils"/>
    </source>
</evidence>
<accession>A0ABX7MS48</accession>
<evidence type="ECO:0000256" key="15">
    <source>
        <dbReference type="ARBA" id="ARBA00033028"/>
    </source>
</evidence>
<sequence>MTPKIILPSIAATAVIISLWFGPATQTTDAPALAHETRHETPGSPSPPELTQPAVVTQENPRLPAELAETLSYVSLEVDSLGNLVPNADLRQLFDMYLSALQEHSQEQVLQWLDQALSETLSGRPQALDQARNLLDRYITYRLAVGELAETSAPSLTPDGFDLEVLRYRQQQLQALRNSHFVATESDAFFGLEAVQDRYTLEYLSVSHSGNLSETQKRQALEALEQTLPAQLRELRHRTTRHADVYDLARSLREGGASPAEIYQARAETLGDEAAANLAELDQQRADWQRRLRAFSAEKTKITRQNLPARAEAEAIAMLIQRNFSGTERLRVQALAPEL</sequence>
<keyword evidence="6 16" id="KW-0997">Cell inner membrane</keyword>
<evidence type="ECO:0000256" key="8">
    <source>
        <dbReference type="ARBA" id="ARBA00022963"/>
    </source>
</evidence>
<keyword evidence="8 16" id="KW-0442">Lipid degradation</keyword>
<evidence type="ECO:0000256" key="12">
    <source>
        <dbReference type="ARBA" id="ARBA00023186"/>
    </source>
</evidence>
<keyword evidence="11 16" id="KW-0472">Membrane</keyword>
<keyword evidence="10 16" id="KW-0443">Lipid metabolism</keyword>
<reference evidence="20 21" key="1">
    <citation type="submission" date="2021-03" db="EMBL/GenBank/DDBJ databases">
        <title>Genome sequencing of Marinobacter sp. LPB0319.</title>
        <authorList>
            <person name="Kim J."/>
        </authorList>
    </citation>
    <scope>NUCLEOTIDE SEQUENCE [LARGE SCALE GENOMIC DNA]</scope>
    <source>
        <strain evidence="20 21">LPB0319</strain>
    </source>
</reference>
<keyword evidence="9 16" id="KW-1133">Transmembrane helix</keyword>
<evidence type="ECO:0000256" key="2">
    <source>
        <dbReference type="ARBA" id="ARBA00004383"/>
    </source>
</evidence>